<evidence type="ECO:0000313" key="8">
    <source>
        <dbReference type="Proteomes" id="UP000044071"/>
    </source>
</evidence>
<sequence length="402" mass="47272">MPDIKNFLKSHQIETYLLIFLPILWISITGVFEHSPFSILLGKKGNLLSWSFFFGGHLIKKGFAFFYLYLYFRVALWLSYLVRTKLFHEQAPPSFSLKSFLLSFCYFTIAIGLGDLLLVVTLKQLSLSSSQNEMIAASQFYMSLDRYIFGFDPQIWIQRFSDSQTLDFLLIQSYRRLPIFFAFVFFGLLFFNKQNFRKLLIAIFLSPLIALPFWYALPAVTPNEMYRQNMFDLPSITATQQEYKEAMTSSDLKAYLKLVERHIENPKQKHPLVSTNPSMHVCWGIIVTYFAILLWWPLAFIFVPWLIFNIFATLYTVQHYFVDLPPGLVCAIFVIFTTNYLLKLEKKYYVGNYAPLYFIDIIQEDTQRIKIWCQTRLQKIGVVRWIFIRGKTPSEFPQDPCS</sequence>
<reference evidence="7 8" key="1">
    <citation type="submission" date="2014-06" db="EMBL/GenBank/DDBJ databases">
        <authorList>
            <person name="Urmite Genomes Urmite Genomes"/>
        </authorList>
    </citation>
    <scope>NUCLEOTIDE SEQUENCE [LARGE SCALE GENOMIC DNA]</scope>
</reference>
<evidence type="ECO:0000256" key="5">
    <source>
        <dbReference type="SAM" id="Phobius"/>
    </source>
</evidence>
<name>A0A078L181_9GAMM</name>
<dbReference type="InterPro" id="IPR052185">
    <property type="entry name" value="IPC_Synthase-Related"/>
</dbReference>
<comment type="subcellular location">
    <subcellularLocation>
        <location evidence="1">Membrane</location>
        <topology evidence="1">Multi-pass membrane protein</topology>
    </subcellularLocation>
</comment>
<keyword evidence="3 5" id="KW-1133">Transmembrane helix</keyword>
<dbReference type="PANTHER" id="PTHR31310:SF7">
    <property type="entry name" value="PA-PHOSPHATASE RELATED-FAMILY PROTEIN DDB_G0268928"/>
    <property type="match status" value="1"/>
</dbReference>
<feature type="transmembrane region" description="Helical" evidence="5">
    <location>
        <begin position="199"/>
        <end position="217"/>
    </location>
</feature>
<evidence type="ECO:0000256" key="2">
    <source>
        <dbReference type="ARBA" id="ARBA00022692"/>
    </source>
</evidence>
<feature type="transmembrane region" description="Helical" evidence="5">
    <location>
        <begin position="16"/>
        <end position="41"/>
    </location>
</feature>
<proteinExistence type="predicted"/>
<accession>A0A078L181</accession>
<evidence type="ECO:0000256" key="1">
    <source>
        <dbReference type="ARBA" id="ARBA00004141"/>
    </source>
</evidence>
<keyword evidence="4 5" id="KW-0472">Membrane</keyword>
<dbReference type="PANTHER" id="PTHR31310">
    <property type="match status" value="1"/>
</dbReference>
<dbReference type="OrthoDB" id="5636780at2"/>
<feature type="transmembrane region" description="Helical" evidence="5">
    <location>
        <begin position="100"/>
        <end position="122"/>
    </location>
</feature>
<dbReference type="RefSeq" id="WP_044012150.1">
    <property type="nucleotide sequence ID" value="NZ_CCVW01000004.1"/>
</dbReference>
<keyword evidence="8" id="KW-1185">Reference proteome</keyword>
<dbReference type="Proteomes" id="UP000044071">
    <property type="component" value="Unassembled WGS sequence"/>
</dbReference>
<gene>
    <name evidence="7" type="ORF">BN59_03297</name>
</gene>
<organism evidence="7 8">
    <name type="scientific">Legionella massiliensis</name>
    <dbReference type="NCBI Taxonomy" id="1034943"/>
    <lineage>
        <taxon>Bacteria</taxon>
        <taxon>Pseudomonadati</taxon>
        <taxon>Pseudomonadota</taxon>
        <taxon>Gammaproteobacteria</taxon>
        <taxon>Legionellales</taxon>
        <taxon>Legionellaceae</taxon>
        <taxon>Legionella</taxon>
    </lineage>
</organism>
<evidence type="ECO:0000256" key="4">
    <source>
        <dbReference type="ARBA" id="ARBA00023136"/>
    </source>
</evidence>
<evidence type="ECO:0000259" key="6">
    <source>
        <dbReference type="Pfam" id="PF14378"/>
    </source>
</evidence>
<evidence type="ECO:0000313" key="7">
    <source>
        <dbReference type="EMBL" id="CDZ78982.1"/>
    </source>
</evidence>
<dbReference type="EMBL" id="CCSB01000004">
    <property type="protein sequence ID" value="CDZ78982.1"/>
    <property type="molecule type" value="Genomic_DNA"/>
</dbReference>
<feature type="domain" description="Inositolphosphotransferase Aur1/Ipt1" evidence="6">
    <location>
        <begin position="149"/>
        <end position="334"/>
    </location>
</feature>
<keyword evidence="2 5" id="KW-0812">Transmembrane</keyword>
<evidence type="ECO:0000256" key="3">
    <source>
        <dbReference type="ARBA" id="ARBA00022989"/>
    </source>
</evidence>
<dbReference type="GO" id="GO:0016020">
    <property type="term" value="C:membrane"/>
    <property type="evidence" value="ECO:0007669"/>
    <property type="project" value="UniProtKB-SubCell"/>
</dbReference>
<feature type="transmembrane region" description="Helical" evidence="5">
    <location>
        <begin position="177"/>
        <end position="193"/>
    </location>
</feature>
<protein>
    <recommendedName>
        <fullName evidence="6">Inositolphosphotransferase Aur1/Ipt1 domain-containing protein</fullName>
    </recommendedName>
</protein>
<feature type="transmembrane region" description="Helical" evidence="5">
    <location>
        <begin position="62"/>
        <end position="80"/>
    </location>
</feature>
<dbReference type="Pfam" id="PF14378">
    <property type="entry name" value="PAP2_3"/>
    <property type="match status" value="1"/>
</dbReference>
<dbReference type="InterPro" id="IPR026841">
    <property type="entry name" value="Aur1/Ipt1"/>
</dbReference>
<dbReference type="AlphaFoldDB" id="A0A078L181"/>
<feature type="transmembrane region" description="Helical" evidence="5">
    <location>
        <begin position="320"/>
        <end position="342"/>
    </location>
</feature>
<feature type="transmembrane region" description="Helical" evidence="5">
    <location>
        <begin position="281"/>
        <end position="308"/>
    </location>
</feature>